<feature type="region of interest" description="Disordered" evidence="1">
    <location>
        <begin position="42"/>
        <end position="113"/>
    </location>
</feature>
<sequence length="113" mass="12428">MAIQPIDLQTLYSQLGNVAKTVVHQQQGAQLSNSIQQTELAKRTAEKNSTVQELSDEEKEIVMVKDRNLGSGSAADSRQQKERDADSRNEPEAPASETYFTDPDLGQHIDISG</sequence>
<dbReference type="EMBL" id="CP002696">
    <property type="protein sequence ID" value="AEE16575.1"/>
    <property type="molecule type" value="Genomic_DNA"/>
</dbReference>
<dbReference type="RefSeq" id="WP_013758282.1">
    <property type="nucleotide sequence ID" value="NC_015500.1"/>
</dbReference>
<accession>F4LKX8</accession>
<dbReference type="OrthoDB" id="361694at2"/>
<proteinExistence type="predicted"/>
<reference evidence="3" key="1">
    <citation type="submission" date="2011-04" db="EMBL/GenBank/DDBJ databases">
        <title>The complete genome of Treponema brennaborense DSM 12168.</title>
        <authorList>
            <person name="Lucas S."/>
            <person name="Han J."/>
            <person name="Lapidus A."/>
            <person name="Bruce D."/>
            <person name="Goodwin L."/>
            <person name="Pitluck S."/>
            <person name="Peters L."/>
            <person name="Kyrpides N."/>
            <person name="Mavromatis K."/>
            <person name="Ivanova N."/>
            <person name="Mikhailova N."/>
            <person name="Pagani I."/>
            <person name="Teshima H."/>
            <person name="Detter J.C."/>
            <person name="Tapia R."/>
            <person name="Han C."/>
            <person name="Land M."/>
            <person name="Hauser L."/>
            <person name="Markowitz V."/>
            <person name="Cheng J.-F."/>
            <person name="Hugenholtz P."/>
            <person name="Woyke T."/>
            <person name="Wu D."/>
            <person name="Gronow S."/>
            <person name="Wellnitz S."/>
            <person name="Brambilla E."/>
            <person name="Klenk H.-P."/>
            <person name="Eisen J.A."/>
        </authorList>
    </citation>
    <scope>NUCLEOTIDE SEQUENCE [LARGE SCALE GENOMIC DNA]</scope>
    <source>
        <strain evidence="3">DSM 12168 / CIP 105900 / DD5/3</strain>
    </source>
</reference>
<dbReference type="HOGENOM" id="CLU_171168_0_0_12"/>
<organism evidence="2 3">
    <name type="scientific">Treponema brennaborense (strain DSM 12168 / CIP 105900 / DD5/3)</name>
    <dbReference type="NCBI Taxonomy" id="906968"/>
    <lineage>
        <taxon>Bacteria</taxon>
        <taxon>Pseudomonadati</taxon>
        <taxon>Spirochaetota</taxon>
        <taxon>Spirochaetia</taxon>
        <taxon>Spirochaetales</taxon>
        <taxon>Treponemataceae</taxon>
        <taxon>Treponema</taxon>
    </lineage>
</organism>
<dbReference type="eggNOG" id="ENOG5031CVG">
    <property type="taxonomic scope" value="Bacteria"/>
</dbReference>
<keyword evidence="3" id="KW-1185">Reference proteome</keyword>
<evidence type="ECO:0000313" key="2">
    <source>
        <dbReference type="EMBL" id="AEE16575.1"/>
    </source>
</evidence>
<dbReference type="Proteomes" id="UP000006546">
    <property type="component" value="Chromosome"/>
</dbReference>
<evidence type="ECO:0000313" key="3">
    <source>
        <dbReference type="Proteomes" id="UP000006546"/>
    </source>
</evidence>
<dbReference type="AlphaFoldDB" id="F4LKX8"/>
<evidence type="ECO:0000256" key="1">
    <source>
        <dbReference type="SAM" id="MobiDB-lite"/>
    </source>
</evidence>
<protein>
    <submittedName>
        <fullName evidence="2">Uncharacterized protein</fullName>
    </submittedName>
</protein>
<gene>
    <name evidence="2" type="ordered locus">Trebr_1147</name>
</gene>
<dbReference type="STRING" id="906968.Trebr_1147"/>
<feature type="compositionally biased region" description="Basic and acidic residues" evidence="1">
    <location>
        <begin position="78"/>
        <end position="91"/>
    </location>
</feature>
<name>F4LKX8_TREBD</name>
<dbReference type="KEGG" id="tbe:Trebr_1147"/>